<gene>
    <name evidence="2" type="ORF">HINF_LOCUS2470</name>
    <name evidence="3" type="ORF">HINF_LOCUS74697</name>
</gene>
<evidence type="ECO:0000313" key="2">
    <source>
        <dbReference type="EMBL" id="CAI9914825.1"/>
    </source>
</evidence>
<reference evidence="2" key="1">
    <citation type="submission" date="2023-06" db="EMBL/GenBank/DDBJ databases">
        <authorList>
            <person name="Kurt Z."/>
        </authorList>
    </citation>
    <scope>NUCLEOTIDE SEQUENCE</scope>
</reference>
<comment type="caution">
    <text evidence="2">The sequence shown here is derived from an EMBL/GenBank/DDBJ whole genome shotgun (WGS) entry which is preliminary data.</text>
</comment>
<evidence type="ECO:0000313" key="4">
    <source>
        <dbReference type="Proteomes" id="UP001642409"/>
    </source>
</evidence>
<feature type="compositionally biased region" description="Low complexity" evidence="1">
    <location>
        <begin position="1"/>
        <end position="15"/>
    </location>
</feature>
<name>A0AA86N8L9_9EUKA</name>
<dbReference type="AlphaFoldDB" id="A0AA86N8L9"/>
<evidence type="ECO:0000313" key="3">
    <source>
        <dbReference type="EMBL" id="CAL6107875.1"/>
    </source>
</evidence>
<protein>
    <submittedName>
        <fullName evidence="3">Hypothetical_protein</fullName>
    </submittedName>
</protein>
<dbReference type="Proteomes" id="UP001642409">
    <property type="component" value="Unassembled WGS sequence"/>
</dbReference>
<organism evidence="2">
    <name type="scientific">Hexamita inflata</name>
    <dbReference type="NCBI Taxonomy" id="28002"/>
    <lineage>
        <taxon>Eukaryota</taxon>
        <taxon>Metamonada</taxon>
        <taxon>Diplomonadida</taxon>
        <taxon>Hexamitidae</taxon>
        <taxon>Hexamitinae</taxon>
        <taxon>Hexamita</taxon>
    </lineage>
</organism>
<dbReference type="EMBL" id="CATOUU010000059">
    <property type="protein sequence ID" value="CAI9914825.1"/>
    <property type="molecule type" value="Genomic_DNA"/>
</dbReference>
<feature type="region of interest" description="Disordered" evidence="1">
    <location>
        <begin position="1"/>
        <end position="27"/>
    </location>
</feature>
<sequence length="123" mass="13760">MTVRQARSASDASLSRRSKGYPMSSRVRRIRVRLRRMSMRDGSQFQGRQQARKLPNVQTYEAVTKNLEPAQAGIKLSEAHTPPRTQLVGEHGASSRGNSITDSFLLRCCSQKARSRCQPSVSL</sequence>
<feature type="region of interest" description="Disordered" evidence="1">
    <location>
        <begin position="77"/>
        <end position="97"/>
    </location>
</feature>
<dbReference type="EMBL" id="CAXDID020000642">
    <property type="protein sequence ID" value="CAL6107875.1"/>
    <property type="molecule type" value="Genomic_DNA"/>
</dbReference>
<accession>A0AA86N8L9</accession>
<reference evidence="3 4" key="2">
    <citation type="submission" date="2024-07" db="EMBL/GenBank/DDBJ databases">
        <authorList>
            <person name="Akdeniz Z."/>
        </authorList>
    </citation>
    <scope>NUCLEOTIDE SEQUENCE [LARGE SCALE GENOMIC DNA]</scope>
</reference>
<proteinExistence type="predicted"/>
<keyword evidence="4" id="KW-1185">Reference proteome</keyword>
<evidence type="ECO:0000256" key="1">
    <source>
        <dbReference type="SAM" id="MobiDB-lite"/>
    </source>
</evidence>